<proteinExistence type="predicted"/>
<reference evidence="3" key="1">
    <citation type="submission" date="2022-01" db="EMBL/GenBank/DDBJ databases">
        <authorList>
            <person name="Braso-Vives M."/>
        </authorList>
    </citation>
    <scope>NUCLEOTIDE SEQUENCE</scope>
</reference>
<evidence type="ECO:0000259" key="2">
    <source>
        <dbReference type="PROSITE" id="PS50853"/>
    </source>
</evidence>
<dbReference type="Pfam" id="PF00041">
    <property type="entry name" value="fn3"/>
    <property type="match status" value="2"/>
</dbReference>
<organism evidence="3 4">
    <name type="scientific">Branchiostoma lanceolatum</name>
    <name type="common">Common lancelet</name>
    <name type="synonym">Amphioxus lanceolatum</name>
    <dbReference type="NCBI Taxonomy" id="7740"/>
    <lineage>
        <taxon>Eukaryota</taxon>
        <taxon>Metazoa</taxon>
        <taxon>Chordata</taxon>
        <taxon>Cephalochordata</taxon>
        <taxon>Leptocardii</taxon>
        <taxon>Amphioxiformes</taxon>
        <taxon>Branchiostomatidae</taxon>
        <taxon>Branchiostoma</taxon>
    </lineage>
</organism>
<dbReference type="Gene3D" id="2.60.40.10">
    <property type="entry name" value="Immunoglobulins"/>
    <property type="match status" value="3"/>
</dbReference>
<feature type="signal peptide" evidence="1">
    <location>
        <begin position="1"/>
        <end position="35"/>
    </location>
</feature>
<sequence length="878" mass="104647">MALGVSGNHTVTKTVAVFLSLTVILFAPTKGRVSAMNNPTLQTERSEDYVAKIPARNETLPPTNIRVDSRNLNNVVCWDAGGETSDNKVTFDAQYIDDMEYKKSLDTWKYISDCEGVSGPCCAFFDDISVKDLETGKPICPRANGWWVRARAVGILGPSRWTTTSEWFSPFKHTVIGPPDVDVIAKPANEEASSAQQLRELNIRIKHPLTPYYMYNEHNQETMATMEDFEGFFVFYNVSYWMNGHREESRDFVVGNDGWLKEEYSITGLRPGVVYCVEVTGFVHSLWAVRKGLPSKVCRRTADGKPFTGPFNVTWRPLPATNCSAATRSFRSIRVRWIPPPANDANGVITKYKVTIKHSTEKGELATIRDCVDSHLQLSGLTTFHAYTVQPSACTSAGCTKGEKLRIPSHVINSVAPTNLTKADVTSEKITVTWFPPENEYDCLDVYKVRYVELSGGTLRQVTVANTTAVLTKLHPVTSYNVSVSVLYKRINHSSKSSPVESPPTPWITSKQLILQHYEQLILQHYKQLTLQQSKQLILQHYEQLILQHYKYLTLQQNKHLILHQYRQLILQQYKQRILLQQYKQLTLQQYRQLILQQYRQLILQQHKQLILQQYRQRILQQYRQRILQQYRQRILQQYRQLILQHHKQLILQQYRQRILQQYRQRILQQYRQRILQQYRQRILQQYRQLILQQYRQRILQQYRQRILQQHKQRILQQYRQLILQQYKQRILLQQYKQLTLQQHKQLILQQYRQLILQHYKQLILQQYRQRILQQYRQLILQQYRQLILQQHKQLILQQYRQLIPQQYRRRILQQYRQLILQQYRQLILQQYKQLILQQYRQRILQQYRQLILQQHKQLILQQYRQRILQHYKQLILP</sequence>
<protein>
    <submittedName>
        <fullName evidence="3">IL10RB protein</fullName>
    </submittedName>
</protein>
<dbReference type="EMBL" id="OV696704">
    <property type="protein sequence ID" value="CAH1251961.1"/>
    <property type="molecule type" value="Genomic_DNA"/>
</dbReference>
<dbReference type="Pfam" id="PF09294">
    <property type="entry name" value="Interfer-bind"/>
    <property type="match status" value="1"/>
</dbReference>
<dbReference type="PROSITE" id="PS50853">
    <property type="entry name" value="FN3"/>
    <property type="match status" value="2"/>
</dbReference>
<keyword evidence="4" id="KW-1185">Reference proteome</keyword>
<evidence type="ECO:0000256" key="1">
    <source>
        <dbReference type="SAM" id="SignalP"/>
    </source>
</evidence>
<dbReference type="PANTHER" id="PTHR20859:SF91">
    <property type="match status" value="1"/>
</dbReference>
<dbReference type="Proteomes" id="UP000838412">
    <property type="component" value="Chromosome 19"/>
</dbReference>
<dbReference type="SMART" id="SM00060">
    <property type="entry name" value="FN3"/>
    <property type="match status" value="3"/>
</dbReference>
<dbReference type="GO" id="GO:0004896">
    <property type="term" value="F:cytokine receptor activity"/>
    <property type="evidence" value="ECO:0007669"/>
    <property type="project" value="TreeGrafter"/>
</dbReference>
<evidence type="ECO:0000313" key="4">
    <source>
        <dbReference type="Proteomes" id="UP000838412"/>
    </source>
</evidence>
<dbReference type="InterPro" id="IPR003961">
    <property type="entry name" value="FN3_dom"/>
</dbReference>
<dbReference type="Pfam" id="PF01108">
    <property type="entry name" value="Tissue_fac"/>
    <property type="match status" value="1"/>
</dbReference>
<feature type="chain" id="PRO_5035464597" evidence="1">
    <location>
        <begin position="36"/>
        <end position="878"/>
    </location>
</feature>
<dbReference type="InterPro" id="IPR013783">
    <property type="entry name" value="Ig-like_fold"/>
</dbReference>
<accession>A0A8J9ZCE3</accession>
<dbReference type="CDD" id="cd00063">
    <property type="entry name" value="FN3"/>
    <property type="match status" value="2"/>
</dbReference>
<dbReference type="InterPro" id="IPR036116">
    <property type="entry name" value="FN3_sf"/>
</dbReference>
<feature type="domain" description="Fibronectin type-III" evidence="2">
    <location>
        <begin position="316"/>
        <end position="415"/>
    </location>
</feature>
<dbReference type="InterPro" id="IPR050650">
    <property type="entry name" value="Type-II_Cytokine-TF_Rcpt"/>
</dbReference>
<name>A0A8J9ZCE3_BRALA</name>
<dbReference type="GO" id="GO:0005886">
    <property type="term" value="C:plasma membrane"/>
    <property type="evidence" value="ECO:0007669"/>
    <property type="project" value="TreeGrafter"/>
</dbReference>
<dbReference type="InterPro" id="IPR015373">
    <property type="entry name" value="Interferon/interleukin_rcp_dom"/>
</dbReference>
<dbReference type="AlphaFoldDB" id="A0A8J9ZCE3"/>
<dbReference type="OrthoDB" id="8724082at2759"/>
<dbReference type="SUPFAM" id="SSF49265">
    <property type="entry name" value="Fibronectin type III"/>
    <property type="match status" value="3"/>
</dbReference>
<evidence type="ECO:0000313" key="3">
    <source>
        <dbReference type="EMBL" id="CAH1251961.1"/>
    </source>
</evidence>
<feature type="domain" description="Fibronectin type-III" evidence="2">
    <location>
        <begin position="416"/>
        <end position="505"/>
    </location>
</feature>
<dbReference type="PANTHER" id="PTHR20859">
    <property type="entry name" value="INTERFERON/INTERLEUKIN RECEPTOR"/>
    <property type="match status" value="1"/>
</dbReference>
<keyword evidence="1" id="KW-0732">Signal</keyword>
<gene>
    <name evidence="3" type="primary">IL10RB</name>
    <name evidence="3" type="ORF">BLAG_LOCUS12172</name>
</gene>